<reference evidence="1 2" key="1">
    <citation type="submission" date="2016-10" db="EMBL/GenBank/DDBJ databases">
        <authorList>
            <person name="de Groot N.N."/>
        </authorList>
    </citation>
    <scope>NUCLEOTIDE SEQUENCE [LARGE SCALE GENOMIC DNA]</scope>
    <source>
        <strain evidence="1 2">DSM 5885</strain>
    </source>
</reference>
<dbReference type="SUPFAM" id="SSF161266">
    <property type="entry name" value="Gam-like"/>
    <property type="match status" value="1"/>
</dbReference>
<dbReference type="EMBL" id="FNCY01000021">
    <property type="protein sequence ID" value="SDI52462.1"/>
    <property type="molecule type" value="Genomic_DNA"/>
</dbReference>
<dbReference type="RefSeq" id="WP_091939706.1">
    <property type="nucleotide sequence ID" value="NZ_FNCY01000021.1"/>
</dbReference>
<proteinExistence type="predicted"/>
<accession>A0A1G8L9Z3</accession>
<dbReference type="OrthoDB" id="8527848at2"/>
<dbReference type="AlphaFoldDB" id="A0A1G8L9Z3"/>
<dbReference type="Proteomes" id="UP000198607">
    <property type="component" value="Unassembled WGS sequence"/>
</dbReference>
<organism evidence="1 2">
    <name type="scientific">Propionivibrio dicarboxylicus</name>
    <dbReference type="NCBI Taxonomy" id="83767"/>
    <lineage>
        <taxon>Bacteria</taxon>
        <taxon>Pseudomonadati</taxon>
        <taxon>Pseudomonadota</taxon>
        <taxon>Betaproteobacteria</taxon>
        <taxon>Rhodocyclales</taxon>
        <taxon>Rhodocyclaceae</taxon>
        <taxon>Propionivibrio</taxon>
    </lineage>
</organism>
<protein>
    <submittedName>
        <fullName evidence="1">Uncharacterized protein</fullName>
    </submittedName>
</protein>
<gene>
    <name evidence="1" type="ORF">SAMN05660652_03582</name>
</gene>
<sequence>MSTITLENIRAAAERLAAAHVATTARASLLQDEIKTAVKPIYERHRSGLDAAAEEEARARDDLQQMLDAAPQLFKKPRSIVVNGVRSGYRKEEDSLYYADEKAVIARIRALFPEQADLLVRTEETLVSDALTQLDAKSRSQVGISLITGADKSFITIGDSDVEKLAKTLISDAIRRVGEEETAPKAKKGKAKIKEVA</sequence>
<keyword evidence="2" id="KW-1185">Reference proteome</keyword>
<dbReference type="STRING" id="83767.SAMN05660652_03582"/>
<evidence type="ECO:0000313" key="2">
    <source>
        <dbReference type="Proteomes" id="UP000198607"/>
    </source>
</evidence>
<evidence type="ECO:0000313" key="1">
    <source>
        <dbReference type="EMBL" id="SDI52462.1"/>
    </source>
</evidence>
<name>A0A1G8L9Z3_9RHOO</name>